<feature type="domain" description="Methyltransferase type 11" evidence="1">
    <location>
        <begin position="48"/>
        <end position="141"/>
    </location>
</feature>
<dbReference type="PANTHER" id="PTHR43861">
    <property type="entry name" value="TRANS-ACONITATE 2-METHYLTRANSFERASE-RELATED"/>
    <property type="match status" value="1"/>
</dbReference>
<dbReference type="Gene3D" id="3.40.50.150">
    <property type="entry name" value="Vaccinia Virus protein VP39"/>
    <property type="match status" value="1"/>
</dbReference>
<keyword evidence="3" id="KW-1185">Reference proteome</keyword>
<name>A0A9P0G0W6_BEMTA</name>
<organism evidence="2 3">
    <name type="scientific">Bemisia tabaci</name>
    <name type="common">Sweetpotato whitefly</name>
    <name type="synonym">Aleurodes tabaci</name>
    <dbReference type="NCBI Taxonomy" id="7038"/>
    <lineage>
        <taxon>Eukaryota</taxon>
        <taxon>Metazoa</taxon>
        <taxon>Ecdysozoa</taxon>
        <taxon>Arthropoda</taxon>
        <taxon>Hexapoda</taxon>
        <taxon>Insecta</taxon>
        <taxon>Pterygota</taxon>
        <taxon>Neoptera</taxon>
        <taxon>Paraneoptera</taxon>
        <taxon>Hemiptera</taxon>
        <taxon>Sternorrhyncha</taxon>
        <taxon>Aleyrodoidea</taxon>
        <taxon>Aleyrodidae</taxon>
        <taxon>Aleyrodinae</taxon>
        <taxon>Bemisia</taxon>
    </lineage>
</organism>
<dbReference type="Proteomes" id="UP001152759">
    <property type="component" value="Chromosome 5"/>
</dbReference>
<evidence type="ECO:0000313" key="3">
    <source>
        <dbReference type="Proteomes" id="UP001152759"/>
    </source>
</evidence>
<gene>
    <name evidence="2" type="ORF">BEMITA_LOCUS9581</name>
</gene>
<reference evidence="2" key="1">
    <citation type="submission" date="2021-12" db="EMBL/GenBank/DDBJ databases">
        <authorList>
            <person name="King R."/>
        </authorList>
    </citation>
    <scope>NUCLEOTIDE SEQUENCE</scope>
</reference>
<dbReference type="Pfam" id="PF08241">
    <property type="entry name" value="Methyltransf_11"/>
    <property type="match status" value="1"/>
</dbReference>
<dbReference type="AlphaFoldDB" id="A0A9P0G0W6"/>
<dbReference type="InterPro" id="IPR029063">
    <property type="entry name" value="SAM-dependent_MTases_sf"/>
</dbReference>
<dbReference type="PANTHER" id="PTHR43861:SF1">
    <property type="entry name" value="TRANS-ACONITATE 2-METHYLTRANSFERASE"/>
    <property type="match status" value="1"/>
</dbReference>
<evidence type="ECO:0000313" key="2">
    <source>
        <dbReference type="EMBL" id="CAH0773039.1"/>
    </source>
</evidence>
<dbReference type="InterPro" id="IPR013216">
    <property type="entry name" value="Methyltransf_11"/>
</dbReference>
<dbReference type="EMBL" id="OU963866">
    <property type="protein sequence ID" value="CAH0773039.1"/>
    <property type="molecule type" value="Genomic_DNA"/>
</dbReference>
<accession>A0A9P0G0W6</accession>
<sequence>MPLVDFRKDGPGYANWYSRVNPSEGTQYLSFRDVPGLIEKHVKGTTTLDYGCGAAKSAMSLKALGLHVDGVDVNEEMIKLAKERDPAGDYRLIKGGEIPVGDNHYDLVFSRWVLIEIGSKEELLKTMREFARVMKAEGTSILVVLSEDYFRANWLTAHCLHDDNVLESGSSVKVHFPQTDLTVYCHFWKDADYQEVIKGAGLRVVEKINPLGRDEDGIPWKTERTMSPYSIYVVKKANS</sequence>
<proteinExistence type="predicted"/>
<evidence type="ECO:0000259" key="1">
    <source>
        <dbReference type="Pfam" id="PF08241"/>
    </source>
</evidence>
<protein>
    <recommendedName>
        <fullName evidence="1">Methyltransferase type 11 domain-containing protein</fullName>
    </recommendedName>
</protein>
<dbReference type="SUPFAM" id="SSF53335">
    <property type="entry name" value="S-adenosyl-L-methionine-dependent methyltransferases"/>
    <property type="match status" value="1"/>
</dbReference>
<dbReference type="CDD" id="cd02440">
    <property type="entry name" value="AdoMet_MTases"/>
    <property type="match status" value="1"/>
</dbReference>
<dbReference type="KEGG" id="btab:109032255"/>
<dbReference type="GO" id="GO:0008757">
    <property type="term" value="F:S-adenosylmethionine-dependent methyltransferase activity"/>
    <property type="evidence" value="ECO:0007669"/>
    <property type="project" value="InterPro"/>
</dbReference>